<dbReference type="KEGG" id="mbur:EQU24_17720"/>
<dbReference type="EMBL" id="CP035467">
    <property type="protein sequence ID" value="QCW83873.1"/>
    <property type="molecule type" value="Genomic_DNA"/>
</dbReference>
<proteinExistence type="predicted"/>
<dbReference type="PANTHER" id="PTHR20883">
    <property type="entry name" value="PHYTANOYL-COA DIOXYGENASE DOMAIN CONTAINING 1"/>
    <property type="match status" value="1"/>
</dbReference>
<dbReference type="OrthoDB" id="9791262at2"/>
<reference evidence="2" key="1">
    <citation type="journal article" date="2019" name="J. Bacteriol.">
        <title>A Mutagenic Screen Identifies a TonB-Dependent Receptor Required for the Lanthanide Metal Switch in the Type I Methanotroph 'Methylotuvimicrobium buryatense' 5GB1C.</title>
        <authorList>
            <person name="Groom J.D."/>
            <person name="Ford S.M."/>
            <person name="Pesesky M.W."/>
            <person name="Lidstrom M.E."/>
        </authorList>
    </citation>
    <scope>NUCLEOTIDE SEQUENCE [LARGE SCALE GENOMIC DNA]</scope>
    <source>
        <strain evidence="2">5GB1C</strain>
    </source>
</reference>
<evidence type="ECO:0000313" key="2">
    <source>
        <dbReference type="Proteomes" id="UP000305881"/>
    </source>
</evidence>
<accession>A0A4P9UTG2</accession>
<sequence>MLSDDQKHSFHNNGFLIIGDVIPEAMLARLEEDILERIDEMAAYLRIDISGVASDIDARMLALESRCPGASLIFTHSFIMTPGLFNLWSESHLVDIAQSLIGPDIDGHPFWTVRPKPPNIELFAVPWHQDSAYLYKEAIESQILTFWIPIRNVTANSGGMEFACAEHRNDHELLHIPHEQLEFGYKSWYLEIPYEIAEHFNTENCIIKRGSCIVFSQFTPHRSLLNTSQSCRWSVDLRYINANAISGVRRASIPFRRGAKAMRSFVEEQKAGYMQQQLREKRDAWHHGVENAIWKERWIKKTNFIL</sequence>
<organism evidence="1 2">
    <name type="scientific">Methylotuvimicrobium buryatense</name>
    <name type="common">Methylomicrobium buryatense</name>
    <dbReference type="NCBI Taxonomy" id="95641"/>
    <lineage>
        <taxon>Bacteria</taxon>
        <taxon>Pseudomonadati</taxon>
        <taxon>Pseudomonadota</taxon>
        <taxon>Gammaproteobacteria</taxon>
        <taxon>Methylococcales</taxon>
        <taxon>Methylococcaceae</taxon>
        <taxon>Methylotuvimicrobium</taxon>
    </lineage>
</organism>
<protein>
    <recommendedName>
        <fullName evidence="3">Mitomycin antibiotic biosynthesis protein</fullName>
    </recommendedName>
</protein>
<dbReference type="Proteomes" id="UP000305881">
    <property type="component" value="Chromosome"/>
</dbReference>
<dbReference type="InterPro" id="IPR008775">
    <property type="entry name" value="Phytyl_CoA_dOase-like"/>
</dbReference>
<dbReference type="Gene3D" id="2.60.120.620">
    <property type="entry name" value="q2cbj1_9rhob like domain"/>
    <property type="match status" value="1"/>
</dbReference>
<dbReference type="STRING" id="675511.GCA_000341735_03908"/>
<dbReference type="PANTHER" id="PTHR20883:SF14">
    <property type="entry name" value="PHYTANOYL-COA DIOXYGENASE"/>
    <property type="match status" value="1"/>
</dbReference>
<keyword evidence="2" id="KW-1185">Reference proteome</keyword>
<gene>
    <name evidence="1" type="ORF">EQU24_17720</name>
</gene>
<dbReference type="RefSeq" id="WP_017842289.1">
    <property type="nucleotide sequence ID" value="NZ_CP035467.1"/>
</dbReference>
<dbReference type="GO" id="GO:0016706">
    <property type="term" value="F:2-oxoglutarate-dependent dioxygenase activity"/>
    <property type="evidence" value="ECO:0007669"/>
    <property type="project" value="UniProtKB-ARBA"/>
</dbReference>
<evidence type="ECO:0000313" key="1">
    <source>
        <dbReference type="EMBL" id="QCW83873.1"/>
    </source>
</evidence>
<evidence type="ECO:0008006" key="3">
    <source>
        <dbReference type="Google" id="ProtNLM"/>
    </source>
</evidence>
<dbReference type="AlphaFoldDB" id="A0A4P9UTG2"/>
<dbReference type="GO" id="GO:0005506">
    <property type="term" value="F:iron ion binding"/>
    <property type="evidence" value="ECO:0007669"/>
    <property type="project" value="UniProtKB-ARBA"/>
</dbReference>
<name>A0A4P9UTG2_METBY</name>
<dbReference type="Pfam" id="PF05721">
    <property type="entry name" value="PhyH"/>
    <property type="match status" value="1"/>
</dbReference>
<dbReference type="SUPFAM" id="SSF51197">
    <property type="entry name" value="Clavaminate synthase-like"/>
    <property type="match status" value="1"/>
</dbReference>